<evidence type="ECO:0000256" key="1">
    <source>
        <dbReference type="SAM" id="Phobius"/>
    </source>
</evidence>
<reference evidence="2 3" key="1">
    <citation type="submission" date="2014-03" db="EMBL/GenBank/DDBJ databases">
        <title>The Genome Sequence of Plasmodium fragile nilgiri.</title>
        <authorList>
            <consortium name="The Broad Institute Genomics Platform"/>
            <consortium name="The Broad Institute Genome Sequencing Center for Infectious Disease"/>
            <person name="Neafsey D."/>
            <person name="Duraisingh M."/>
            <person name="Young S.K."/>
            <person name="Zeng Q."/>
            <person name="Gargeya S."/>
            <person name="Abouelleil A."/>
            <person name="Alvarado L."/>
            <person name="Chapman S.B."/>
            <person name="Gainer-Dewar J."/>
            <person name="Goldberg J."/>
            <person name="Griggs A."/>
            <person name="Gujja S."/>
            <person name="Hansen M."/>
            <person name="Howarth C."/>
            <person name="Imamovic A."/>
            <person name="Larimer J."/>
            <person name="Pearson M."/>
            <person name="Poon T.W."/>
            <person name="Priest M."/>
            <person name="Roberts A."/>
            <person name="Saif S."/>
            <person name="Shea T."/>
            <person name="Sykes S."/>
            <person name="Wortman J."/>
            <person name="Nusbaum C."/>
            <person name="Birren B."/>
        </authorList>
    </citation>
    <scope>NUCLEOTIDE SEQUENCE [LARGE SCALE GENOMIC DNA]</scope>
    <source>
        <strain evidence="3">nilgiri</strain>
    </source>
</reference>
<name>A0A0D9QN31_PLAFR</name>
<dbReference type="VEuPathDB" id="PlasmoDB:AK88_01949"/>
<evidence type="ECO:0000313" key="2">
    <source>
        <dbReference type="EMBL" id="KJP88333.1"/>
    </source>
</evidence>
<dbReference type="RefSeq" id="XP_012335007.1">
    <property type="nucleotide sequence ID" value="XM_012479584.1"/>
</dbReference>
<sequence>MRTLEHYNFLNGPYGYSVGNSMPWEKVETVYSEFESEGLLPWLPDEAPNEKIRRKPKGFLSVLKHTIIANKIWMSFTVATVVYCIIMLGVYIALSDTTFIVTSLALLAGGIGIMLQILLLRLYSRRTKSKMLDKIWRCRIFSRGNRKQK</sequence>
<dbReference type="Proteomes" id="UP000054561">
    <property type="component" value="Unassembled WGS sequence"/>
</dbReference>
<accession>A0A0D9QN31</accession>
<protein>
    <submittedName>
        <fullName evidence="2">Uncharacterized protein</fullName>
    </submittedName>
</protein>
<feature type="transmembrane region" description="Helical" evidence="1">
    <location>
        <begin position="100"/>
        <end position="123"/>
    </location>
</feature>
<keyword evidence="3" id="KW-1185">Reference proteome</keyword>
<keyword evidence="1" id="KW-1133">Transmembrane helix</keyword>
<dbReference type="AlphaFoldDB" id="A0A0D9QN31"/>
<dbReference type="GeneID" id="24267263"/>
<keyword evidence="1" id="KW-0812">Transmembrane</keyword>
<dbReference type="EMBL" id="KQ001662">
    <property type="protein sequence ID" value="KJP88333.1"/>
    <property type="molecule type" value="Genomic_DNA"/>
</dbReference>
<organism evidence="2 3">
    <name type="scientific">Plasmodium fragile</name>
    <dbReference type="NCBI Taxonomy" id="5857"/>
    <lineage>
        <taxon>Eukaryota</taxon>
        <taxon>Sar</taxon>
        <taxon>Alveolata</taxon>
        <taxon>Apicomplexa</taxon>
        <taxon>Aconoidasida</taxon>
        <taxon>Haemosporida</taxon>
        <taxon>Plasmodiidae</taxon>
        <taxon>Plasmodium</taxon>
        <taxon>Plasmodium (Plasmodium)</taxon>
    </lineage>
</organism>
<keyword evidence="1" id="KW-0472">Membrane</keyword>
<feature type="transmembrane region" description="Helical" evidence="1">
    <location>
        <begin position="72"/>
        <end position="94"/>
    </location>
</feature>
<proteinExistence type="predicted"/>
<gene>
    <name evidence="2" type="ORF">AK88_01949</name>
</gene>
<evidence type="ECO:0000313" key="3">
    <source>
        <dbReference type="Proteomes" id="UP000054561"/>
    </source>
</evidence>